<name>A0A6M0K1B0_9GAMM</name>
<evidence type="ECO:0000313" key="2">
    <source>
        <dbReference type="Proteomes" id="UP000483379"/>
    </source>
</evidence>
<dbReference type="EMBL" id="JAAIJQ010000054">
    <property type="protein sequence ID" value="NEV63538.1"/>
    <property type="molecule type" value="Genomic_DNA"/>
</dbReference>
<protein>
    <submittedName>
        <fullName evidence="1">Uncharacterized protein</fullName>
    </submittedName>
</protein>
<dbReference type="Proteomes" id="UP000483379">
    <property type="component" value="Unassembled WGS sequence"/>
</dbReference>
<accession>A0A6M0K1B0</accession>
<sequence>MSDQIEIFAEPHKPQFPSAPNQARKAATVDEALAAAIELKPGVGQVRKLAKERRAQVAARGKRALDPSAR</sequence>
<comment type="caution">
    <text evidence="1">The sequence shown here is derived from an EMBL/GenBank/DDBJ whole genome shotgun (WGS) entry which is preliminary data.</text>
</comment>
<evidence type="ECO:0000313" key="1">
    <source>
        <dbReference type="EMBL" id="NEV63538.1"/>
    </source>
</evidence>
<reference evidence="1 2" key="1">
    <citation type="submission" date="2020-02" db="EMBL/GenBank/DDBJ databases">
        <title>Genome sequences of Thiorhodococcus mannitoliphagus and Thiorhodococcus minor, purple sulfur photosynthetic bacteria in the gammaproteobacterial family, Chromatiaceae.</title>
        <authorList>
            <person name="Aviles F.A."/>
            <person name="Meyer T.E."/>
            <person name="Kyndt J.A."/>
        </authorList>
    </citation>
    <scope>NUCLEOTIDE SEQUENCE [LARGE SCALE GENOMIC DNA]</scope>
    <source>
        <strain evidence="1 2">DSM 11518</strain>
    </source>
</reference>
<proteinExistence type="predicted"/>
<keyword evidence="2" id="KW-1185">Reference proteome</keyword>
<dbReference type="AlphaFoldDB" id="A0A6M0K1B0"/>
<dbReference type="RefSeq" id="WP_164454001.1">
    <property type="nucleotide sequence ID" value="NZ_JAAIJQ010000054.1"/>
</dbReference>
<organism evidence="1 2">
    <name type="scientific">Thiorhodococcus minor</name>
    <dbReference type="NCBI Taxonomy" id="57489"/>
    <lineage>
        <taxon>Bacteria</taxon>
        <taxon>Pseudomonadati</taxon>
        <taxon>Pseudomonadota</taxon>
        <taxon>Gammaproteobacteria</taxon>
        <taxon>Chromatiales</taxon>
        <taxon>Chromatiaceae</taxon>
        <taxon>Thiorhodococcus</taxon>
    </lineage>
</organism>
<gene>
    <name evidence="1" type="ORF">G3446_16860</name>
</gene>